<dbReference type="Gene3D" id="3.80.10.10">
    <property type="entry name" value="Ribonuclease Inhibitor"/>
    <property type="match status" value="1"/>
</dbReference>
<organism evidence="1 2">
    <name type="scientific">Linnemannia exigua</name>
    <dbReference type="NCBI Taxonomy" id="604196"/>
    <lineage>
        <taxon>Eukaryota</taxon>
        <taxon>Fungi</taxon>
        <taxon>Fungi incertae sedis</taxon>
        <taxon>Mucoromycota</taxon>
        <taxon>Mortierellomycotina</taxon>
        <taxon>Mortierellomycetes</taxon>
        <taxon>Mortierellales</taxon>
        <taxon>Mortierellaceae</taxon>
        <taxon>Linnemannia</taxon>
    </lineage>
</organism>
<gene>
    <name evidence="1" type="ORF">BGZ95_007813</name>
</gene>
<keyword evidence="2" id="KW-1185">Reference proteome</keyword>
<dbReference type="AlphaFoldDB" id="A0AAD4DER6"/>
<accession>A0AAD4DER6</accession>
<dbReference type="Proteomes" id="UP001194580">
    <property type="component" value="Unassembled WGS sequence"/>
</dbReference>
<evidence type="ECO:0000313" key="1">
    <source>
        <dbReference type="EMBL" id="KAG0276234.1"/>
    </source>
</evidence>
<sequence>MDLIALLPLECLRIILQTLAHQNLVTALATLLRVNTYIATITLPYLYSEPFRKTFHSWKLDQGSKFVTTDHLLRMLLARRAVEDIPNVVSLSLNIAAYRNAVATIATSLGPLDYIAHIRHLSLEEWAFSEHPARFFSKSLPQVQEFIDGPEFAAVYRLDQYLPRFDSNFHQAVAFEQCFREMLHREATWTLANPILEQLQTLSIPASDITRYIGVIDRLERLECVRFIMIKIFDHDLMDISRAPEKLLVETRERQDMIMESLVRFVELHTQMFKGKLKTATCPSSNNFIWVRQACPEDIQFQFLRFLPPLPRPTTLDANNLLQFVANPLATDLGHVHKITLSPLLGTLHDRLYRNRQFLQRCRVLKSLNMNSLGKGSFNWAVQEKRIMDGMDTTLAGGQGSLLLDDERPACLRHGLVPLEEVWIRHLKEGSTDEVDDIAIGFSQTLKKLDATASDSSESLPPMFHFGRGWFDLLALVQLSLDTNTARLFLDREALMHCPNLVYVLLSDKTFDYQCQELEPHPPTCLPQLVTLRLSGWSALTFHPDTLYSTPLLETLNITMFTQYNEDDNEMHCFVPPVEDLRRSYNIQDEFAVAGSTTAWQVPQIARPCWTWSWQLPHIVDIRLCSEFAYLFEFRMLRGCPALEKLDLNMLTAGEEHTRVLSEFDIFVPASMEDAEDSVSTTTTTPLSSAPPERIIAPVLRDLSLIGKWIINDSFLFEFLAGTFPKLECIVERGWIGFTLGGLLNVARTAPQQWKHLDLSLSQPTQDESADLGIQNSAASCLKSIVLSTILRFDDQIDDFSILKELS</sequence>
<dbReference type="InterPro" id="IPR032675">
    <property type="entry name" value="LRR_dom_sf"/>
</dbReference>
<reference evidence="1" key="1">
    <citation type="journal article" date="2020" name="Fungal Divers.">
        <title>Resolving the Mortierellaceae phylogeny through synthesis of multi-gene phylogenetics and phylogenomics.</title>
        <authorList>
            <person name="Vandepol N."/>
            <person name="Liber J."/>
            <person name="Desiro A."/>
            <person name="Na H."/>
            <person name="Kennedy M."/>
            <person name="Barry K."/>
            <person name="Grigoriev I.V."/>
            <person name="Miller A.N."/>
            <person name="O'Donnell K."/>
            <person name="Stajich J.E."/>
            <person name="Bonito G."/>
        </authorList>
    </citation>
    <scope>NUCLEOTIDE SEQUENCE</scope>
    <source>
        <strain evidence="1">NRRL 28262</strain>
    </source>
</reference>
<dbReference type="EMBL" id="JAAAIL010000390">
    <property type="protein sequence ID" value="KAG0276234.1"/>
    <property type="molecule type" value="Genomic_DNA"/>
</dbReference>
<name>A0AAD4DER6_9FUNG</name>
<dbReference type="SUPFAM" id="SSF52058">
    <property type="entry name" value="L domain-like"/>
    <property type="match status" value="1"/>
</dbReference>
<comment type="caution">
    <text evidence="1">The sequence shown here is derived from an EMBL/GenBank/DDBJ whole genome shotgun (WGS) entry which is preliminary data.</text>
</comment>
<evidence type="ECO:0000313" key="2">
    <source>
        <dbReference type="Proteomes" id="UP001194580"/>
    </source>
</evidence>
<evidence type="ECO:0008006" key="3">
    <source>
        <dbReference type="Google" id="ProtNLM"/>
    </source>
</evidence>
<protein>
    <recommendedName>
        <fullName evidence="3">F-box domain-containing protein</fullName>
    </recommendedName>
</protein>
<proteinExistence type="predicted"/>